<protein>
    <submittedName>
        <fullName evidence="1">Uncharacterized protein</fullName>
    </submittedName>
</protein>
<proteinExistence type="predicted"/>
<name>A0A9X1Z891_9GAMM</name>
<evidence type="ECO:0000313" key="2">
    <source>
        <dbReference type="Proteomes" id="UP001139408"/>
    </source>
</evidence>
<gene>
    <name evidence="1" type="ORF">L2749_11445</name>
</gene>
<reference evidence="1" key="1">
    <citation type="submission" date="2022-01" db="EMBL/GenBank/DDBJ databases">
        <title>Whole genome-based taxonomy of the Shewanellaceae.</title>
        <authorList>
            <person name="Martin-Rodriguez A.J."/>
        </authorList>
    </citation>
    <scope>NUCLEOTIDE SEQUENCE</scope>
    <source>
        <strain evidence="1">DSM 23803</strain>
    </source>
</reference>
<keyword evidence="2" id="KW-1185">Reference proteome</keyword>
<comment type="caution">
    <text evidence="1">The sequence shown here is derived from an EMBL/GenBank/DDBJ whole genome shotgun (WGS) entry which is preliminary data.</text>
</comment>
<organism evidence="1 2">
    <name type="scientific">Shewanella algicola</name>
    <dbReference type="NCBI Taxonomy" id="640633"/>
    <lineage>
        <taxon>Bacteria</taxon>
        <taxon>Pseudomonadati</taxon>
        <taxon>Pseudomonadota</taxon>
        <taxon>Gammaproteobacteria</taxon>
        <taxon>Alteromonadales</taxon>
        <taxon>Shewanellaceae</taxon>
        <taxon>Shewanella</taxon>
    </lineage>
</organism>
<dbReference type="EMBL" id="JAKILJ010000023">
    <property type="protein sequence ID" value="MCL1105869.1"/>
    <property type="molecule type" value="Genomic_DNA"/>
</dbReference>
<dbReference type="Proteomes" id="UP001139408">
    <property type="component" value="Unassembled WGS sequence"/>
</dbReference>
<dbReference type="RefSeq" id="WP_137223003.1">
    <property type="nucleotide sequence ID" value="NZ_BMQI01000015.1"/>
</dbReference>
<sequence>MEVEVTEEYEELATEWQYQVILLLKEKLKKNGITDDVAKEIIGDFTFDLSMLHDQGEIKVDGKSFNPRISFDDFSGKLITSDEETNLHEYAFGSTSEAFGD</sequence>
<evidence type="ECO:0000313" key="1">
    <source>
        <dbReference type="EMBL" id="MCL1105869.1"/>
    </source>
</evidence>
<accession>A0A9X1Z891</accession>
<dbReference type="AlphaFoldDB" id="A0A9X1Z891"/>